<organism evidence="1 4">
    <name type="scientific">Archaeoglobus fulgidus</name>
    <dbReference type="NCBI Taxonomy" id="2234"/>
    <lineage>
        <taxon>Archaea</taxon>
        <taxon>Methanobacteriati</taxon>
        <taxon>Methanobacteriota</taxon>
        <taxon>Archaeoglobi</taxon>
        <taxon>Archaeoglobales</taxon>
        <taxon>Archaeoglobaceae</taxon>
        <taxon>Archaeoglobus</taxon>
    </lineage>
</organism>
<reference evidence="1" key="1">
    <citation type="journal article" date="2015" name="MBio">
        <title>Genome-resolved metagenomic analysis reveals roles for candidate phyla and other microbial community members in biogeochemical transformations in oil reservoirs.</title>
        <authorList>
            <person name="Hu P."/>
            <person name="Tom L."/>
            <person name="Singh A."/>
            <person name="Thomas B.C."/>
            <person name="Baker B.J."/>
            <person name="Piceno Y.M."/>
            <person name="Andersen G.L."/>
            <person name="Banfield J.F."/>
        </authorList>
    </citation>
    <scope>NUCLEOTIDE SEQUENCE [LARGE SCALE GENOMIC DNA]</scope>
    <source>
        <strain evidence="2">49_2300</strain>
        <strain evidence="1">49_95</strain>
    </source>
</reference>
<evidence type="ECO:0000313" key="3">
    <source>
        <dbReference type="Proteomes" id="UP000054015"/>
    </source>
</evidence>
<dbReference type="EMBL" id="LGEQ01000044">
    <property type="protein sequence ID" value="KUJ92887.1"/>
    <property type="molecule type" value="Genomic_DNA"/>
</dbReference>
<dbReference type="InterPro" id="IPR003745">
    <property type="entry name" value="DUF166"/>
</dbReference>
<evidence type="ECO:0000313" key="1">
    <source>
        <dbReference type="EMBL" id="KUJ92887.1"/>
    </source>
</evidence>
<gene>
    <name evidence="1" type="ORF">XD40_1932</name>
    <name evidence="2" type="ORF">XD48_1601</name>
</gene>
<dbReference type="EMBL" id="LGEX01000050">
    <property type="protein sequence ID" value="KUK06149.1"/>
    <property type="molecule type" value="Genomic_DNA"/>
</dbReference>
<dbReference type="Pfam" id="PF02593">
    <property type="entry name" value="DUF166"/>
    <property type="match status" value="1"/>
</dbReference>
<dbReference type="CDD" id="cd01427">
    <property type="entry name" value="HAD_like"/>
    <property type="match status" value="1"/>
</dbReference>
<evidence type="ECO:0000313" key="2">
    <source>
        <dbReference type="EMBL" id="KUK06149.1"/>
    </source>
</evidence>
<comment type="caution">
    <text evidence="1">The sequence shown here is derived from an EMBL/GenBank/DDBJ whole genome shotgun (WGS) entry which is preliminary data.</text>
</comment>
<dbReference type="PATRIC" id="fig|2234.6.peg.643"/>
<accession>A0A101DC86</accession>
<dbReference type="Proteomes" id="UP000054015">
    <property type="component" value="Unassembled WGS sequence"/>
</dbReference>
<dbReference type="AlphaFoldDB" id="A0A101DC86"/>
<evidence type="ECO:0008006" key="5">
    <source>
        <dbReference type="Google" id="ProtNLM"/>
    </source>
</evidence>
<protein>
    <recommendedName>
        <fullName evidence="5">Thymidylate synthase</fullName>
    </recommendedName>
</protein>
<sequence length="218" mass="24609">MKLGVVTRKGKRQDDIRMFSQFFEVKVYEIPEELPELIDEPAEILWLPEDFDMDMIVSFAAHPDINLELIKQAAERGIGLVIISGGAKGGAYKQLKEEGEKRGVRVVWEEICCATPKVEDERTREFFEHFGAPEVEVEVENGKVKDVRVKRSAFCGATYYVAEKIKGLSVEEAPTKAGYYTQIYPCLAPRGHEGGIHKAARAHKRAVEKAIEKSKLRN</sequence>
<evidence type="ECO:0000313" key="4">
    <source>
        <dbReference type="Proteomes" id="UP000054307"/>
    </source>
</evidence>
<proteinExistence type="predicted"/>
<name>A0A101DC86_ARCFL</name>
<dbReference type="Proteomes" id="UP000054307">
    <property type="component" value="Unassembled WGS sequence"/>
</dbReference>
<reference evidence="3 4" key="2">
    <citation type="journal article" date="2015" name="MBio">
        <title>Genome-Resolved Metagenomic Analysis Reveals Roles for Candidate Phyla and Other Microbial Community Members in Biogeochemical Transformations in Oil Reservoirs.</title>
        <authorList>
            <person name="Hu P."/>
            <person name="Tom L."/>
            <person name="Singh A."/>
            <person name="Thomas B.C."/>
            <person name="Baker B.J."/>
            <person name="Piceno Y.M."/>
            <person name="Andersen G.L."/>
            <person name="Banfield J.F."/>
        </authorList>
    </citation>
    <scope>NUCLEOTIDE SEQUENCE [LARGE SCALE GENOMIC DNA]</scope>
</reference>